<name>A0ABS2UYQ6_9ACTN</name>
<gene>
    <name evidence="1" type="ORF">JE024_28965</name>
</gene>
<comment type="caution">
    <text evidence="1">The sequence shown here is derived from an EMBL/GenBank/DDBJ whole genome shotgun (WGS) entry which is preliminary data.</text>
</comment>
<evidence type="ECO:0000313" key="2">
    <source>
        <dbReference type="Proteomes" id="UP000664109"/>
    </source>
</evidence>
<accession>A0ABS2UYQ6</accession>
<sequence length="125" mass="13180">MDEIAVRLGDDGDAEEALRSLTRWVHEDESLGGRVRGRILADAAPEPGSMGTGFDLVQFAVGSGMSAAAVVVSVLQWRSSLRKPPGLTLTRNGVEVHVSAELAADDEALRRLLAALDTDGDGSPR</sequence>
<protein>
    <submittedName>
        <fullName evidence="1">Uncharacterized protein</fullName>
    </submittedName>
</protein>
<dbReference type="EMBL" id="JAFEJA010000002">
    <property type="protein sequence ID" value="MBM9622696.1"/>
    <property type="molecule type" value="Genomic_DNA"/>
</dbReference>
<proteinExistence type="predicted"/>
<dbReference type="RefSeq" id="WP_205376921.1">
    <property type="nucleotide sequence ID" value="NZ_JAFEJA010000002.1"/>
</dbReference>
<evidence type="ECO:0000313" key="1">
    <source>
        <dbReference type="EMBL" id="MBM9622696.1"/>
    </source>
</evidence>
<dbReference type="Proteomes" id="UP000664109">
    <property type="component" value="Unassembled WGS sequence"/>
</dbReference>
<organism evidence="1 2">
    <name type="scientific">Streptomyces zhihengii</name>
    <dbReference type="NCBI Taxonomy" id="1818004"/>
    <lineage>
        <taxon>Bacteria</taxon>
        <taxon>Bacillati</taxon>
        <taxon>Actinomycetota</taxon>
        <taxon>Actinomycetes</taxon>
        <taxon>Kitasatosporales</taxon>
        <taxon>Streptomycetaceae</taxon>
        <taxon>Streptomyces</taxon>
    </lineage>
</organism>
<keyword evidence="2" id="KW-1185">Reference proteome</keyword>
<dbReference type="InterPro" id="IPR045428">
    <property type="entry name" value="EACC1"/>
</dbReference>
<dbReference type="Pfam" id="PF19953">
    <property type="entry name" value="EACC1"/>
    <property type="match status" value="1"/>
</dbReference>
<reference evidence="1 2" key="1">
    <citation type="journal article" date="2016" name="Arch. Microbiol.">
        <title>Streptomyces zhihengii sp. nov., isolated from rhizospheric soil of Psammosilene tunicoides.</title>
        <authorList>
            <person name="Huang M.J."/>
            <person name="Fei J.J."/>
            <person name="Salam N."/>
            <person name="Kim C.J."/>
            <person name="Hozzein W.N."/>
            <person name="Xiao M."/>
            <person name="Huang H.Q."/>
            <person name="Li W.J."/>
        </authorList>
    </citation>
    <scope>NUCLEOTIDE SEQUENCE [LARGE SCALE GENOMIC DNA]</scope>
    <source>
        <strain evidence="1 2">YIM T102</strain>
    </source>
</reference>